<reference evidence="1" key="1">
    <citation type="journal article" date="2020" name="Nature">
        <title>Giant virus diversity and host interactions through global metagenomics.</title>
        <authorList>
            <person name="Schulz F."/>
            <person name="Roux S."/>
            <person name="Paez-Espino D."/>
            <person name="Jungbluth S."/>
            <person name="Walsh D.A."/>
            <person name="Denef V.J."/>
            <person name="McMahon K.D."/>
            <person name="Konstantinidis K.T."/>
            <person name="Eloe-Fadrosh E.A."/>
            <person name="Kyrpides N.C."/>
            <person name="Woyke T."/>
        </authorList>
    </citation>
    <scope>NUCLEOTIDE SEQUENCE</scope>
    <source>
        <strain evidence="1">GVMAG-M-3300023179-63</strain>
    </source>
</reference>
<sequence>MPNYTKKRNRSGRKGRGLSQRVLQTMRRFLPWSSKPQYMPVEVPPMKTQEKLREERIGHLVDRVAVGHYPDTVPKNERWKLPGLKNETTIKPFFMSTLPKKTIIKKTARKLPNIRRLRSSRSSRKLRSSAN</sequence>
<dbReference type="AlphaFoldDB" id="A0A6C0H3X6"/>
<organism evidence="1">
    <name type="scientific">viral metagenome</name>
    <dbReference type="NCBI Taxonomy" id="1070528"/>
    <lineage>
        <taxon>unclassified sequences</taxon>
        <taxon>metagenomes</taxon>
        <taxon>organismal metagenomes</taxon>
    </lineage>
</organism>
<name>A0A6C0H3X6_9ZZZZ</name>
<dbReference type="EMBL" id="MN739863">
    <property type="protein sequence ID" value="QHT75080.1"/>
    <property type="molecule type" value="Genomic_DNA"/>
</dbReference>
<protein>
    <submittedName>
        <fullName evidence="1">Uncharacterized protein</fullName>
    </submittedName>
</protein>
<proteinExistence type="predicted"/>
<accession>A0A6C0H3X6</accession>
<evidence type="ECO:0000313" key="1">
    <source>
        <dbReference type="EMBL" id="QHT75080.1"/>
    </source>
</evidence>